<dbReference type="PATRIC" id="fig|33014.5.peg.2310"/>
<reference evidence="1 2" key="1">
    <citation type="journal article" date="2015" name="Genome Announc.">
        <title>Complete Genome Sequence of Clavibacter michiganensis subsp. insidiosus R1-1 Using PacBio Single-Molecule Real-Time Technology.</title>
        <authorList>
            <person name="Lu Y."/>
            <person name="Samac D.A."/>
            <person name="Glazebrook J."/>
            <person name="Ishimaru C.A."/>
        </authorList>
    </citation>
    <scope>NUCLEOTIDE SEQUENCE [LARGE SCALE GENOMIC DNA]</scope>
    <source>
        <strain evidence="1 2">R1-1</strain>
    </source>
</reference>
<dbReference type="EMBL" id="CP011043">
    <property type="protein sequence ID" value="AJW79619.1"/>
    <property type="molecule type" value="Genomic_DNA"/>
</dbReference>
<evidence type="ECO:0000313" key="1">
    <source>
        <dbReference type="EMBL" id="AJW79619.1"/>
    </source>
</evidence>
<proteinExistence type="predicted"/>
<dbReference type="HOGENOM" id="CLU_1508045_0_0_11"/>
<evidence type="ECO:0000313" key="2">
    <source>
        <dbReference type="Proteomes" id="UP000032604"/>
    </source>
</evidence>
<dbReference type="RefSeq" id="WP_045529003.1">
    <property type="nucleotide sequence ID" value="NZ_CP011043.1"/>
</dbReference>
<sequence length="178" mass="19128">MRAPLLDPSAGGSRSRTPRMAFAGDDIPALADLRAALQDRGDEDPRPVRALVVGVDAQAGGIRGVHAAARCLRAVRVPDHLPQLRHLVVVVGGRIGAIRPDLRALDAWVVRTHAGLERTRGADVAVTGILVSGCVTPRLLTNRVVDLVRHPIAAPRIAVAWADIRDRRIRDVALEAWC</sequence>
<gene>
    <name evidence="1" type="ORF">VO01_11170</name>
</gene>
<dbReference type="OrthoDB" id="5122830at2"/>
<name>A0A0D5CJY9_9MICO</name>
<accession>A0A0D5CJY9</accession>
<dbReference type="AlphaFoldDB" id="A0A0D5CJY9"/>
<dbReference type="KEGG" id="cmh:VO01_11170"/>
<organism evidence="1 2">
    <name type="scientific">Clavibacter michiganensis subsp. insidiosus</name>
    <dbReference type="NCBI Taxonomy" id="33014"/>
    <lineage>
        <taxon>Bacteria</taxon>
        <taxon>Bacillati</taxon>
        <taxon>Actinomycetota</taxon>
        <taxon>Actinomycetes</taxon>
        <taxon>Micrococcales</taxon>
        <taxon>Microbacteriaceae</taxon>
        <taxon>Clavibacter</taxon>
    </lineage>
</organism>
<dbReference type="Proteomes" id="UP000032604">
    <property type="component" value="Chromosome"/>
</dbReference>
<protein>
    <submittedName>
        <fullName evidence="1">Uncharacterized protein</fullName>
    </submittedName>
</protein>